<proteinExistence type="predicted"/>
<name>A0A1W9Z9T6_MYCAI</name>
<accession>A0A1W9Z9T6</accession>
<evidence type="ECO:0000313" key="3">
    <source>
        <dbReference type="Proteomes" id="UP000192707"/>
    </source>
</evidence>
<dbReference type="InterPro" id="IPR045760">
    <property type="entry name" value="DAP_DH_C"/>
</dbReference>
<protein>
    <recommendedName>
        <fullName evidence="1">2,4-diaminopentanoate dehydrogenase C-terminal domain-containing protein</fullName>
    </recommendedName>
</protein>
<organism evidence="2 3">
    <name type="scientific">Mycobacterium arosiense ATCC BAA-1401 = DSM 45069</name>
    <dbReference type="NCBI Taxonomy" id="1265311"/>
    <lineage>
        <taxon>Bacteria</taxon>
        <taxon>Bacillati</taxon>
        <taxon>Actinomycetota</taxon>
        <taxon>Actinomycetes</taxon>
        <taxon>Mycobacteriales</taxon>
        <taxon>Mycobacteriaceae</taxon>
        <taxon>Mycobacterium</taxon>
        <taxon>Mycobacterium avium complex (MAC)</taxon>
    </lineage>
</organism>
<keyword evidence="3" id="KW-1185">Reference proteome</keyword>
<reference evidence="2 3" key="1">
    <citation type="submission" date="2016-12" db="EMBL/GenBank/DDBJ databases">
        <title>The new phylogeny of genus Mycobacterium.</title>
        <authorList>
            <person name="Tortoli E."/>
            <person name="Trovato A."/>
            <person name="Cirillo D.M."/>
        </authorList>
    </citation>
    <scope>NUCLEOTIDE SEQUENCE [LARGE SCALE GENOMIC DNA]</scope>
    <source>
        <strain evidence="2 3">DSM 45069</strain>
    </source>
</reference>
<evidence type="ECO:0000259" key="1">
    <source>
        <dbReference type="Pfam" id="PF19328"/>
    </source>
</evidence>
<evidence type="ECO:0000313" key="2">
    <source>
        <dbReference type="EMBL" id="ORA09487.1"/>
    </source>
</evidence>
<dbReference type="EMBL" id="MVHG01000076">
    <property type="protein sequence ID" value="ORA09487.1"/>
    <property type="molecule type" value="Genomic_DNA"/>
</dbReference>
<sequence length="200" mass="21133">MLTGLSNEVDYVRLVETADASKHPSVEMLTEALGLGRKPAEVHGDTPYGEYWATFFSEVVTAVANGMGVTLDRIDTGLDIVTAPEDFDVAVGRIPADTVVGNCHRTTGIVDGKSLIRVEIYWSAHPGTGGWPVPAGLYRWEIEIAGRPSLRTRLDVVPSLEEGAGADYDPGVSGTAGTVINAIPAVVAADAGIVRTSMIR</sequence>
<gene>
    <name evidence="2" type="ORF">BST14_21880</name>
</gene>
<dbReference type="AlphaFoldDB" id="A0A1W9Z9T6"/>
<comment type="caution">
    <text evidence="2">The sequence shown here is derived from an EMBL/GenBank/DDBJ whole genome shotgun (WGS) entry which is preliminary data.</text>
</comment>
<feature type="domain" description="2,4-diaminopentanoate dehydrogenase C-terminal" evidence="1">
    <location>
        <begin position="2"/>
        <end position="195"/>
    </location>
</feature>
<dbReference type="Proteomes" id="UP000192707">
    <property type="component" value="Unassembled WGS sequence"/>
</dbReference>
<dbReference type="Pfam" id="PF19328">
    <property type="entry name" value="DAP_DH_C"/>
    <property type="match status" value="1"/>
</dbReference>